<feature type="transmembrane region" description="Helical" evidence="1">
    <location>
        <begin position="331"/>
        <end position="350"/>
    </location>
</feature>
<dbReference type="EMBL" id="JACOGF010000014">
    <property type="protein sequence ID" value="MBC3920232.1"/>
    <property type="molecule type" value="Genomic_DNA"/>
</dbReference>
<feature type="transmembrane region" description="Helical" evidence="1">
    <location>
        <begin position="467"/>
        <end position="487"/>
    </location>
</feature>
<feature type="transmembrane region" description="Helical" evidence="1">
    <location>
        <begin position="356"/>
        <end position="379"/>
    </location>
</feature>
<keyword evidence="1" id="KW-1133">Transmembrane helix</keyword>
<comment type="caution">
    <text evidence="2">The sequence shown here is derived from an EMBL/GenBank/DDBJ whole genome shotgun (WGS) entry which is preliminary data.</text>
</comment>
<feature type="transmembrane region" description="Helical" evidence="1">
    <location>
        <begin position="161"/>
        <end position="183"/>
    </location>
</feature>
<dbReference type="Proteomes" id="UP000650424">
    <property type="component" value="Unassembled WGS sequence"/>
</dbReference>
<feature type="transmembrane region" description="Helical" evidence="1">
    <location>
        <begin position="40"/>
        <end position="63"/>
    </location>
</feature>
<dbReference type="RefSeq" id="WP_186949577.1">
    <property type="nucleotide sequence ID" value="NZ_JACOGF010000014.1"/>
</dbReference>
<feature type="transmembrane region" description="Helical" evidence="1">
    <location>
        <begin position="195"/>
        <end position="214"/>
    </location>
</feature>
<feature type="transmembrane region" description="Helical" evidence="1">
    <location>
        <begin position="426"/>
        <end position="446"/>
    </location>
</feature>
<keyword evidence="1" id="KW-0812">Transmembrane</keyword>
<organism evidence="2 3">
    <name type="scientific">Undibacterium hunanense</name>
    <dbReference type="NCBI Taxonomy" id="2762292"/>
    <lineage>
        <taxon>Bacteria</taxon>
        <taxon>Pseudomonadati</taxon>
        <taxon>Pseudomonadota</taxon>
        <taxon>Betaproteobacteria</taxon>
        <taxon>Burkholderiales</taxon>
        <taxon>Oxalobacteraceae</taxon>
        <taxon>Undibacterium</taxon>
    </lineage>
</organism>
<gene>
    <name evidence="2" type="ORF">H8L32_22400</name>
</gene>
<feature type="transmembrane region" description="Helical" evidence="1">
    <location>
        <begin position="493"/>
        <end position="511"/>
    </location>
</feature>
<evidence type="ECO:0000256" key="1">
    <source>
        <dbReference type="SAM" id="Phobius"/>
    </source>
</evidence>
<proteinExistence type="predicted"/>
<keyword evidence="3" id="KW-1185">Reference proteome</keyword>
<reference evidence="2 3" key="1">
    <citation type="submission" date="2020-08" db="EMBL/GenBank/DDBJ databases">
        <title>Novel species isolated from subtropical streams in China.</title>
        <authorList>
            <person name="Lu H."/>
        </authorList>
    </citation>
    <scope>NUCLEOTIDE SEQUENCE [LARGE SCALE GENOMIC DNA]</scope>
    <source>
        <strain evidence="2 3">CY18W</strain>
    </source>
</reference>
<feature type="transmembrane region" description="Helical" evidence="1">
    <location>
        <begin position="251"/>
        <end position="273"/>
    </location>
</feature>
<feature type="transmembrane region" description="Helical" evidence="1">
    <location>
        <begin position="128"/>
        <end position="149"/>
    </location>
</feature>
<evidence type="ECO:0000313" key="3">
    <source>
        <dbReference type="Proteomes" id="UP000650424"/>
    </source>
</evidence>
<evidence type="ECO:0000313" key="2">
    <source>
        <dbReference type="EMBL" id="MBC3920232.1"/>
    </source>
</evidence>
<name>A0ABR6ZWI3_9BURK</name>
<feature type="transmembrane region" description="Helical" evidence="1">
    <location>
        <begin position="75"/>
        <end position="97"/>
    </location>
</feature>
<sequence>MARGLNFQPGSAAWLLWHEIRLAFYDMGQSRPGRSAARGMSVFGICLIAFLAVMAHVGVWFLMRKIPPFGKDIPPLILIATGLLMMVIFSMMLSMGLTRSVRALFERGDLDLLLSSPLSSRTIFSVRLAGVTFGVVVWFLVLLAPVANIGAVTGQWTWLGIYPGILGMAMIAASLSMLLTLGLVKTIGVRRTRTVGQILGALTGASIFILSQLFGNLGKEVRQNVQDYLTPLFQPGGPLDAQSPVWTPARAMLGSLPAILVFSLISLACFWLTARFTHQFFVRGVQQSVGSQRKPLNAGSGGKAGQAGFGRSLRMTIIQKEWRLIARDPQLISQVLLQLLYMVPLFFVVFRSKSVLPGVASGMVFLGASLAGSLIWIIVSGEDAPDLLRAAPVKPLTIVISKLIAALLPVMVLMTPALIWLSAQQVLLGLAVSLCAMLAMLGSALINLWQSKPAPRAQFNRRGHAQWIAGLLEALSSFGWAGCIYAGMQFPNWLWIPAGAALLAPVLAWFFRIERNI</sequence>
<protein>
    <recommendedName>
        <fullName evidence="4">ABC-2 type transport system permease protein</fullName>
    </recommendedName>
</protein>
<keyword evidence="1" id="KW-0472">Membrane</keyword>
<evidence type="ECO:0008006" key="4">
    <source>
        <dbReference type="Google" id="ProtNLM"/>
    </source>
</evidence>
<feature type="transmembrane region" description="Helical" evidence="1">
    <location>
        <begin position="399"/>
        <end position="420"/>
    </location>
</feature>
<accession>A0ABR6ZWI3</accession>